<reference evidence="1 2" key="1">
    <citation type="submission" date="2016-10" db="EMBL/GenBank/DDBJ databases">
        <authorList>
            <person name="de Groot N.N."/>
        </authorList>
    </citation>
    <scope>NUCLEOTIDE SEQUENCE [LARGE SCALE GENOMIC DNA]</scope>
    <source>
        <strain evidence="1 2">DSM 12272</strain>
    </source>
</reference>
<dbReference type="STRING" id="94869.SAMN04488529_1011014"/>
<accession>A0A1H0NZX0</accession>
<keyword evidence="2" id="KW-1185">Reference proteome</keyword>
<evidence type="ECO:0000313" key="1">
    <source>
        <dbReference type="EMBL" id="SDO97950.1"/>
    </source>
</evidence>
<proteinExistence type="predicted"/>
<protein>
    <submittedName>
        <fullName evidence="1">Uncharacterized protein</fullName>
    </submittedName>
</protein>
<sequence>MNAILKKTLGGQKRLLKVLYKHFEKVNLNINYI</sequence>
<dbReference type="EMBL" id="FNJM01000001">
    <property type="protein sequence ID" value="SDO97950.1"/>
    <property type="molecule type" value="Genomic_DNA"/>
</dbReference>
<name>A0A1H0NZX0_9CLOT</name>
<organism evidence="1 2">
    <name type="scientific">Clostridium gasigenes</name>
    <dbReference type="NCBI Taxonomy" id="94869"/>
    <lineage>
        <taxon>Bacteria</taxon>
        <taxon>Bacillati</taxon>
        <taxon>Bacillota</taxon>
        <taxon>Clostridia</taxon>
        <taxon>Eubacteriales</taxon>
        <taxon>Clostridiaceae</taxon>
        <taxon>Clostridium</taxon>
    </lineage>
</organism>
<dbReference type="Proteomes" id="UP000198597">
    <property type="component" value="Unassembled WGS sequence"/>
</dbReference>
<gene>
    <name evidence="1" type="ORF">SAMN04488529_1011014</name>
</gene>
<dbReference type="AlphaFoldDB" id="A0A1H0NZX0"/>
<evidence type="ECO:0000313" key="2">
    <source>
        <dbReference type="Proteomes" id="UP000198597"/>
    </source>
</evidence>